<evidence type="ECO:0000259" key="2">
    <source>
        <dbReference type="Pfam" id="PF00206"/>
    </source>
</evidence>
<dbReference type="Gene3D" id="1.10.275.10">
    <property type="entry name" value="Fumarase/aspartase (N-terminal domain)"/>
    <property type="match status" value="1"/>
</dbReference>
<sequence length="467" mass="49723">MKTRIEHDLLGDLAVPADAWYGIQTQRALDNFAITGVPISHFPALVRALVQVKSAAAWANRELGVLPAHKADAIMEACADIDAGHLHDQFVVDLIQGGAGTSTNMNANEVIANLALEKLGHGKGEYQFLHPNDDVNRSQSTNDAYPTAVCLAIQFAAEPLEHAIRSLIASLEEKGREFGHIVKMGRTQLQDAVPMTLGQEFEAFAVNLSEDIDRLHDASRLLCEVNLGGTAIGTGINAPVGYQALAVRRLAEISGKPVVSATNLMEASSDMGAFVMFSGILKRFAIKLGKMCNDLRLLSSGPRTGLGEIMLPPMQPGSSIMPGKVNPVIPEAVNQTAYQVIAADLAVTLAAEAGQLQLNAMEPMIVYNLLNSIKMLTSACTMLETRCITGIRANEEQCARHLDNSIGIVTALVPHIGYSNSTRIASLALNTGATVRELVLSEGLLPEEKLDAILSPLAMLAPVAAAS</sequence>
<dbReference type="InterPro" id="IPR022761">
    <property type="entry name" value="Fumarate_lyase_N"/>
</dbReference>
<reference evidence="4 5" key="1">
    <citation type="submission" date="2017-05" db="EMBL/GenBank/DDBJ databases">
        <authorList>
            <person name="Varghese N."/>
            <person name="Submissions S."/>
        </authorList>
    </citation>
    <scope>NUCLEOTIDE SEQUENCE [LARGE SCALE GENOMIC DNA]</scope>
    <source>
        <strain evidence="4 5">CGMCC 1.7287</strain>
    </source>
</reference>
<dbReference type="PANTHER" id="PTHR42696:SF2">
    <property type="entry name" value="ASPARTATE AMMONIA-LYASE"/>
    <property type="match status" value="1"/>
</dbReference>
<name>A0ABY1RW86_9GAMM</name>
<evidence type="ECO:0000256" key="1">
    <source>
        <dbReference type="ARBA" id="ARBA00023239"/>
    </source>
</evidence>
<dbReference type="EMBL" id="FXWV01000001">
    <property type="protein sequence ID" value="SMR69479.1"/>
    <property type="molecule type" value="Genomic_DNA"/>
</dbReference>
<feature type="domain" description="Fumarate lyase N-terminal" evidence="2">
    <location>
        <begin position="12"/>
        <end position="341"/>
    </location>
</feature>
<dbReference type="RefSeq" id="WP_239041977.1">
    <property type="nucleotide sequence ID" value="NZ_BAAAEY010000002.1"/>
</dbReference>
<dbReference type="Gene3D" id="1.20.200.10">
    <property type="entry name" value="Fumarase/aspartase (Central domain)"/>
    <property type="match status" value="1"/>
</dbReference>
<feature type="domain" description="Fumarase C C-terminal" evidence="3">
    <location>
        <begin position="408"/>
        <end position="460"/>
    </location>
</feature>
<proteinExistence type="predicted"/>
<comment type="caution">
    <text evidence="4">The sequence shown here is derived from an EMBL/GenBank/DDBJ whole genome shotgun (WGS) entry which is preliminary data.</text>
</comment>
<keyword evidence="1" id="KW-0456">Lyase</keyword>
<dbReference type="PROSITE" id="PS00163">
    <property type="entry name" value="FUMARATE_LYASES"/>
    <property type="match status" value="1"/>
</dbReference>
<dbReference type="InterPro" id="IPR018951">
    <property type="entry name" value="Fumarase_C_C"/>
</dbReference>
<dbReference type="Proteomes" id="UP001159257">
    <property type="component" value="Unassembled WGS sequence"/>
</dbReference>
<evidence type="ECO:0000313" key="4">
    <source>
        <dbReference type="EMBL" id="SMR69479.1"/>
    </source>
</evidence>
<dbReference type="SUPFAM" id="SSF48557">
    <property type="entry name" value="L-aspartase-like"/>
    <property type="match status" value="1"/>
</dbReference>
<dbReference type="InterPro" id="IPR051546">
    <property type="entry name" value="Aspartate_Ammonia-Lyase"/>
</dbReference>
<dbReference type="PRINTS" id="PR00149">
    <property type="entry name" value="FUMRATELYASE"/>
</dbReference>
<dbReference type="Gene3D" id="1.10.40.30">
    <property type="entry name" value="Fumarase/aspartase (C-terminal domain)"/>
    <property type="match status" value="1"/>
</dbReference>
<evidence type="ECO:0000259" key="3">
    <source>
        <dbReference type="Pfam" id="PF10415"/>
    </source>
</evidence>
<organism evidence="4 5">
    <name type="scientific">Marinobacterium sediminicola</name>
    <dbReference type="NCBI Taxonomy" id="518898"/>
    <lineage>
        <taxon>Bacteria</taxon>
        <taxon>Pseudomonadati</taxon>
        <taxon>Pseudomonadota</taxon>
        <taxon>Gammaproteobacteria</taxon>
        <taxon>Oceanospirillales</taxon>
        <taxon>Oceanospirillaceae</taxon>
        <taxon>Marinobacterium</taxon>
    </lineage>
</organism>
<dbReference type="CDD" id="cd01357">
    <property type="entry name" value="Aspartase"/>
    <property type="match status" value="1"/>
</dbReference>
<dbReference type="Pfam" id="PF00206">
    <property type="entry name" value="Lyase_1"/>
    <property type="match status" value="1"/>
</dbReference>
<evidence type="ECO:0000313" key="5">
    <source>
        <dbReference type="Proteomes" id="UP001159257"/>
    </source>
</evidence>
<dbReference type="PANTHER" id="PTHR42696">
    <property type="entry name" value="ASPARTATE AMMONIA-LYASE"/>
    <property type="match status" value="1"/>
</dbReference>
<protein>
    <submittedName>
        <fullName evidence="4">Aspartate ammonia-lyase</fullName>
    </submittedName>
</protein>
<dbReference type="InterPro" id="IPR024083">
    <property type="entry name" value="Fumarase/histidase_N"/>
</dbReference>
<dbReference type="InterPro" id="IPR020557">
    <property type="entry name" value="Fumarate_lyase_CS"/>
</dbReference>
<dbReference type="InterPro" id="IPR000362">
    <property type="entry name" value="Fumarate_lyase_fam"/>
</dbReference>
<dbReference type="InterPro" id="IPR008948">
    <property type="entry name" value="L-Aspartase-like"/>
</dbReference>
<gene>
    <name evidence="4" type="ORF">SAMN04487964_101261</name>
</gene>
<accession>A0ABY1RW86</accession>
<dbReference type="NCBIfam" id="NF008909">
    <property type="entry name" value="PRK12273.1"/>
    <property type="match status" value="1"/>
</dbReference>
<keyword evidence="5" id="KW-1185">Reference proteome</keyword>
<dbReference type="Pfam" id="PF10415">
    <property type="entry name" value="FumaraseC_C"/>
    <property type="match status" value="1"/>
</dbReference>